<organism evidence="8 9">
    <name type="scientific">Meiothermus hypogaeus NBRC 106114</name>
    <dbReference type="NCBI Taxonomy" id="1227553"/>
    <lineage>
        <taxon>Bacteria</taxon>
        <taxon>Thermotogati</taxon>
        <taxon>Deinococcota</taxon>
        <taxon>Deinococci</taxon>
        <taxon>Thermales</taxon>
        <taxon>Thermaceae</taxon>
        <taxon>Meiothermus</taxon>
    </lineage>
</organism>
<proteinExistence type="predicted"/>
<gene>
    <name evidence="8" type="ORF">MHY01S_25990</name>
</gene>
<dbReference type="OrthoDB" id="27575at2"/>
<feature type="transmembrane region" description="Helical" evidence="6">
    <location>
        <begin position="6"/>
        <end position="31"/>
    </location>
</feature>
<feature type="transmembrane region" description="Helical" evidence="6">
    <location>
        <begin position="38"/>
        <end position="57"/>
    </location>
</feature>
<keyword evidence="2 6" id="KW-0812">Transmembrane</keyword>
<dbReference type="Pfam" id="PF04932">
    <property type="entry name" value="Wzy_C"/>
    <property type="match status" value="1"/>
</dbReference>
<dbReference type="PANTHER" id="PTHR37422:SF13">
    <property type="entry name" value="LIPOPOLYSACCHARIDE BIOSYNTHESIS PROTEIN PA4999-RELATED"/>
    <property type="match status" value="1"/>
</dbReference>
<name>A0A511R488_9DEIN</name>
<feature type="region of interest" description="Disordered" evidence="5">
    <location>
        <begin position="58"/>
        <end position="83"/>
    </location>
</feature>
<reference evidence="8 9" key="1">
    <citation type="submission" date="2019-07" db="EMBL/GenBank/DDBJ databases">
        <title>Whole genome shotgun sequence of Meiothermus hypogaeus NBRC 106114.</title>
        <authorList>
            <person name="Hosoyama A."/>
            <person name="Uohara A."/>
            <person name="Ohji S."/>
            <person name="Ichikawa N."/>
        </authorList>
    </citation>
    <scope>NUCLEOTIDE SEQUENCE [LARGE SCALE GENOMIC DNA]</scope>
    <source>
        <strain evidence="8 9">NBRC 106114</strain>
    </source>
</reference>
<evidence type="ECO:0000259" key="7">
    <source>
        <dbReference type="Pfam" id="PF04932"/>
    </source>
</evidence>
<comment type="caution">
    <text evidence="8">The sequence shown here is derived from an EMBL/GenBank/DDBJ whole genome shotgun (WGS) entry which is preliminary data.</text>
</comment>
<keyword evidence="4 6" id="KW-0472">Membrane</keyword>
<comment type="subcellular location">
    <subcellularLocation>
        <location evidence="1">Membrane</location>
        <topology evidence="1">Multi-pass membrane protein</topology>
    </subcellularLocation>
</comment>
<feature type="transmembrane region" description="Helical" evidence="6">
    <location>
        <begin position="378"/>
        <end position="398"/>
    </location>
</feature>
<evidence type="ECO:0000313" key="8">
    <source>
        <dbReference type="EMBL" id="GEM84433.1"/>
    </source>
</evidence>
<dbReference type="AlphaFoldDB" id="A0A511R488"/>
<evidence type="ECO:0000256" key="5">
    <source>
        <dbReference type="SAM" id="MobiDB-lite"/>
    </source>
</evidence>
<feature type="transmembrane region" description="Helical" evidence="6">
    <location>
        <begin position="474"/>
        <end position="494"/>
    </location>
</feature>
<evidence type="ECO:0000256" key="6">
    <source>
        <dbReference type="SAM" id="Phobius"/>
    </source>
</evidence>
<evidence type="ECO:0000256" key="2">
    <source>
        <dbReference type="ARBA" id="ARBA00022692"/>
    </source>
</evidence>
<feature type="compositionally biased region" description="Polar residues" evidence="5">
    <location>
        <begin position="74"/>
        <end position="83"/>
    </location>
</feature>
<evidence type="ECO:0000313" key="9">
    <source>
        <dbReference type="Proteomes" id="UP000321197"/>
    </source>
</evidence>
<accession>A0A511R488</accession>
<dbReference type="InterPro" id="IPR051533">
    <property type="entry name" value="WaaL-like"/>
</dbReference>
<dbReference type="PANTHER" id="PTHR37422">
    <property type="entry name" value="TEICHURONIC ACID BIOSYNTHESIS PROTEIN TUAE"/>
    <property type="match status" value="1"/>
</dbReference>
<dbReference type="GO" id="GO:0016020">
    <property type="term" value="C:membrane"/>
    <property type="evidence" value="ECO:0007669"/>
    <property type="project" value="UniProtKB-SubCell"/>
</dbReference>
<feature type="transmembrane region" description="Helical" evidence="6">
    <location>
        <begin position="282"/>
        <end position="304"/>
    </location>
</feature>
<evidence type="ECO:0000256" key="1">
    <source>
        <dbReference type="ARBA" id="ARBA00004141"/>
    </source>
</evidence>
<dbReference type="EMBL" id="BJXL01000100">
    <property type="protein sequence ID" value="GEM84433.1"/>
    <property type="molecule type" value="Genomic_DNA"/>
</dbReference>
<feature type="domain" description="O-antigen ligase-related" evidence="7">
    <location>
        <begin position="342"/>
        <end position="483"/>
    </location>
</feature>
<protein>
    <recommendedName>
        <fullName evidence="7">O-antigen ligase-related domain-containing protein</fullName>
    </recommendedName>
</protein>
<feature type="transmembrane region" description="Helical" evidence="6">
    <location>
        <begin position="324"/>
        <end position="353"/>
    </location>
</feature>
<keyword evidence="3 6" id="KW-1133">Transmembrane helix</keyword>
<sequence length="551" mass="61297">MRYWWALPFVLLPVQPVWFAVVIALLGALALIFRKERLWFVLPFTLFVLLGAGSQLLSPSPSDTSDTRLEIPSLPSNANTDGQRRTTNLIPLYGLYDLHGWNHQDGRGPRAISQSDGFYRVTRVHPVTGRHFTEILSDQAYLLRDGETYTQSFYFRHDGDEIAFDFIFSTKRGQFRVPAKIEAFPNDLKRAYASYKTQRGDQALRAIDISNLRGNWTYIDIGYAQLEVGSTPSAYTISKVNTISKAKQSYWQRAGWWLGTALLGALVLVGGCFVLKRSGDVLPALGIMVGLLINLGAGLAQVYPTVEQRISGFTENPNLYGAGAVMNVLLVGLASSSSLGLLALVFGLGIVALSDSRAAWLGLLGAIPLWFSRLSPRWGHVSLILSGMCVALALYFWLPSRLERLATVTDLDYANNQSRLEIWAVAWQAFLDHPLTGIGIGEFQTYYLEHAPPNVLEPAAAHVHNLFLHVLTEAGLLGLLGFLLLWGAVVWKLWQLRQWRVLVVIGVAVVMNMFDYTWFYAGVYYPLWVAVAWALAIPSKPALSFPDTMRG</sequence>
<dbReference type="RefSeq" id="WP_119342091.1">
    <property type="nucleotide sequence ID" value="NZ_BJXL01000100.1"/>
</dbReference>
<dbReference type="InterPro" id="IPR007016">
    <property type="entry name" value="O-antigen_ligase-rel_domated"/>
</dbReference>
<evidence type="ECO:0000256" key="4">
    <source>
        <dbReference type="ARBA" id="ARBA00023136"/>
    </source>
</evidence>
<evidence type="ECO:0000256" key="3">
    <source>
        <dbReference type="ARBA" id="ARBA00022989"/>
    </source>
</evidence>
<dbReference type="Proteomes" id="UP000321197">
    <property type="component" value="Unassembled WGS sequence"/>
</dbReference>
<feature type="transmembrane region" description="Helical" evidence="6">
    <location>
        <begin position="254"/>
        <end position="275"/>
    </location>
</feature>
<feature type="transmembrane region" description="Helical" evidence="6">
    <location>
        <begin position="501"/>
        <end position="519"/>
    </location>
</feature>